<feature type="domain" description="STAS" evidence="8">
    <location>
        <begin position="601"/>
        <end position="725"/>
    </location>
</feature>
<feature type="transmembrane region" description="Helical" evidence="7">
    <location>
        <begin position="452"/>
        <end position="475"/>
    </location>
</feature>
<dbReference type="GO" id="GO:0008271">
    <property type="term" value="F:secondary active sulfate transmembrane transporter activity"/>
    <property type="evidence" value="ECO:0007669"/>
    <property type="project" value="InterPro"/>
</dbReference>
<keyword evidence="5 7" id="KW-0472">Membrane</keyword>
<feature type="transmembrane region" description="Helical" evidence="7">
    <location>
        <begin position="410"/>
        <end position="432"/>
    </location>
</feature>
<proteinExistence type="predicted"/>
<sequence>MRMEITYAYSSSRDLATTAADQSTVDQTPSGSMPTAGRPVKVITLEHPTASSSSWPPPTVSRWRAKLNRMTWTEWIELFLPCYRWIRAYKWKDYFQLDFMAGVTVGIMLVPQSMSYAKLAGLPAIYGLYSGFVPIFVYAIFGSSRQLAIGPVALVSLLVSNALGKIVDSSDDLYIELAILLALMVGIMECIMGFLRYFCYFCFAIIVALFLSYITASYLFFTLASYLQLLLVEKLTLVFFPSRLGWIIRFISHSVISGFTSASAIVIALSQAKYFLGYDIVRSSEIIPLIKSIISGADEFSWPPFVMGSIVLAILLVMKHLGKSRKYLRFLRAAGPLTAVVLGTTFVKIFNPSSITLVRTIVSDEIGNSEPNLNMEIFLLVDFRTCLFMSVLVVGDIPQGLPKFSIPKEFAYVTSLIPTAILITSVAILESVGIAKALAAKNGYELDSNQELFGLGVANICGSFFSSYPTTGSFSRSAVNNESGAKTGLSGIVMGIIMACALLFLTPLFEYIPQCALAAIVVSAVIGLVDYDGAIFLWRVDKKDFLLWTITCATTLFLGIEIGVLVGVGVSLGFVIHESANPHVAVLGRLPGTTIYRNVQQYPEAYTYNGIVIVRVDAPIYFANTSYIKDRLREFELEVDNSTKRGPYVERVYFVIIEMAPVTYIDSSAAQALKDLHQEYKSRDIQTAIANPNREVLLTLARSGLVELIGKEWFFVRVHDAVQVCLQHVQSLNETPKASEALSDDYPSFFQRLLGQRAEGFSTEELESGDRQSPASKDKDPQLEPLLSRRF</sequence>
<evidence type="ECO:0000256" key="6">
    <source>
        <dbReference type="SAM" id="MobiDB-lite"/>
    </source>
</evidence>
<dbReference type="AlphaFoldDB" id="A0A6A4L7Y5"/>
<dbReference type="SUPFAM" id="SSF52091">
    <property type="entry name" value="SpoIIaa-like"/>
    <property type="match status" value="1"/>
</dbReference>
<feature type="transmembrane region" description="Helical" evidence="7">
    <location>
        <begin position="487"/>
        <end position="505"/>
    </location>
</feature>
<dbReference type="Gene3D" id="3.30.750.24">
    <property type="entry name" value="STAS domain"/>
    <property type="match status" value="1"/>
</dbReference>
<dbReference type="GO" id="GO:0016020">
    <property type="term" value="C:membrane"/>
    <property type="evidence" value="ECO:0007669"/>
    <property type="project" value="UniProtKB-SubCell"/>
</dbReference>
<feature type="transmembrane region" description="Helical" evidence="7">
    <location>
        <begin position="198"/>
        <end position="226"/>
    </location>
</feature>
<feature type="transmembrane region" description="Helical" evidence="7">
    <location>
        <begin position="300"/>
        <end position="318"/>
    </location>
</feature>
<evidence type="ECO:0000256" key="7">
    <source>
        <dbReference type="SAM" id="Phobius"/>
    </source>
</evidence>
<evidence type="ECO:0000259" key="8">
    <source>
        <dbReference type="PROSITE" id="PS50801"/>
    </source>
</evidence>
<protein>
    <recommendedName>
        <fullName evidence="8">STAS domain-containing protein</fullName>
    </recommendedName>
</protein>
<feature type="transmembrane region" description="Helical" evidence="7">
    <location>
        <begin position="545"/>
        <end position="576"/>
    </location>
</feature>
<evidence type="ECO:0000256" key="5">
    <source>
        <dbReference type="ARBA" id="ARBA00023136"/>
    </source>
</evidence>
<dbReference type="Proteomes" id="UP000428333">
    <property type="component" value="Linkage Group LG10"/>
</dbReference>
<dbReference type="PROSITE" id="PS50801">
    <property type="entry name" value="STAS"/>
    <property type="match status" value="1"/>
</dbReference>
<dbReference type="OrthoDB" id="288203at2759"/>
<feature type="transmembrane region" description="Helical" evidence="7">
    <location>
        <begin position="173"/>
        <end position="191"/>
    </location>
</feature>
<feature type="transmembrane region" description="Helical" evidence="7">
    <location>
        <begin position="511"/>
        <end position="538"/>
    </location>
</feature>
<dbReference type="Pfam" id="PF01740">
    <property type="entry name" value="STAS"/>
    <property type="match status" value="1"/>
</dbReference>
<evidence type="ECO:0000256" key="1">
    <source>
        <dbReference type="ARBA" id="ARBA00004141"/>
    </source>
</evidence>
<keyword evidence="2" id="KW-0813">Transport</keyword>
<feature type="transmembrane region" description="Helical" evidence="7">
    <location>
        <begin position="120"/>
        <end position="141"/>
    </location>
</feature>
<evidence type="ECO:0000313" key="10">
    <source>
        <dbReference type="Proteomes" id="UP000428333"/>
    </source>
</evidence>
<evidence type="ECO:0000313" key="9">
    <source>
        <dbReference type="EMBL" id="KAE9451389.1"/>
    </source>
</evidence>
<keyword evidence="3 7" id="KW-0812">Transmembrane</keyword>
<feature type="non-terminal residue" evidence="9">
    <location>
        <position position="1"/>
    </location>
</feature>
<feature type="transmembrane region" description="Helical" evidence="7">
    <location>
        <begin position="246"/>
        <end position="269"/>
    </location>
</feature>
<keyword evidence="10" id="KW-1185">Reference proteome</keyword>
<dbReference type="InterPro" id="IPR002645">
    <property type="entry name" value="STAS_dom"/>
</dbReference>
<comment type="subcellular location">
    <subcellularLocation>
        <location evidence="1">Membrane</location>
        <topology evidence="1">Multi-pass membrane protein</topology>
    </subcellularLocation>
</comment>
<keyword evidence="4 7" id="KW-1133">Transmembrane helix</keyword>
<dbReference type="InterPro" id="IPR018045">
    <property type="entry name" value="S04_transporter_CS"/>
</dbReference>
<gene>
    <name evidence="9" type="ORF">C3L33_16714</name>
</gene>
<evidence type="ECO:0000256" key="2">
    <source>
        <dbReference type="ARBA" id="ARBA00022448"/>
    </source>
</evidence>
<dbReference type="InterPro" id="IPR036513">
    <property type="entry name" value="STAS_dom_sf"/>
</dbReference>
<feature type="region of interest" description="Disordered" evidence="6">
    <location>
        <begin position="761"/>
        <end position="791"/>
    </location>
</feature>
<dbReference type="Pfam" id="PF00916">
    <property type="entry name" value="Sulfate_transp"/>
    <property type="match status" value="2"/>
</dbReference>
<dbReference type="InterPro" id="IPR011547">
    <property type="entry name" value="SLC26A/SulP_dom"/>
</dbReference>
<reference evidence="9 10" key="1">
    <citation type="journal article" date="2019" name="Genome Biol. Evol.">
        <title>The Rhododendron genome and chromosomal organization provide insight into shared whole-genome duplications across the heath family (Ericaceae).</title>
        <authorList>
            <person name="Soza V.L."/>
            <person name="Lindsley D."/>
            <person name="Waalkes A."/>
            <person name="Ramage E."/>
            <person name="Patwardhan R.P."/>
            <person name="Burton J.N."/>
            <person name="Adey A."/>
            <person name="Kumar A."/>
            <person name="Qiu R."/>
            <person name="Shendure J."/>
            <person name="Hall B."/>
        </authorList>
    </citation>
    <scope>NUCLEOTIDE SEQUENCE [LARGE SCALE GENOMIC DNA]</scope>
    <source>
        <strain evidence="9">RSF 1966-606</strain>
    </source>
</reference>
<dbReference type="EMBL" id="QEFC01002714">
    <property type="protein sequence ID" value="KAE9451389.1"/>
    <property type="molecule type" value="Genomic_DNA"/>
</dbReference>
<dbReference type="InterPro" id="IPR001902">
    <property type="entry name" value="SLC26A/SulP_fam"/>
</dbReference>
<organism evidence="9 10">
    <name type="scientific">Rhododendron williamsianum</name>
    <dbReference type="NCBI Taxonomy" id="262921"/>
    <lineage>
        <taxon>Eukaryota</taxon>
        <taxon>Viridiplantae</taxon>
        <taxon>Streptophyta</taxon>
        <taxon>Embryophyta</taxon>
        <taxon>Tracheophyta</taxon>
        <taxon>Spermatophyta</taxon>
        <taxon>Magnoliopsida</taxon>
        <taxon>eudicotyledons</taxon>
        <taxon>Gunneridae</taxon>
        <taxon>Pentapetalae</taxon>
        <taxon>asterids</taxon>
        <taxon>Ericales</taxon>
        <taxon>Ericaceae</taxon>
        <taxon>Ericoideae</taxon>
        <taxon>Rhodoreae</taxon>
        <taxon>Rhododendron</taxon>
    </lineage>
</organism>
<dbReference type="FunFam" id="3.30.750.24:FF:000002">
    <property type="entry name" value="Sulfate transporter 31"/>
    <property type="match status" value="1"/>
</dbReference>
<evidence type="ECO:0000256" key="4">
    <source>
        <dbReference type="ARBA" id="ARBA00022989"/>
    </source>
</evidence>
<comment type="caution">
    <text evidence="9">The sequence shown here is derived from an EMBL/GenBank/DDBJ whole genome shotgun (WGS) entry which is preliminary data.</text>
</comment>
<evidence type="ECO:0000256" key="3">
    <source>
        <dbReference type="ARBA" id="ARBA00022692"/>
    </source>
</evidence>
<name>A0A6A4L7Y5_9ERIC</name>
<dbReference type="CDD" id="cd07042">
    <property type="entry name" value="STAS_SulP_like_sulfate_transporter"/>
    <property type="match status" value="1"/>
</dbReference>
<dbReference type="NCBIfam" id="TIGR00815">
    <property type="entry name" value="sulP"/>
    <property type="match status" value="1"/>
</dbReference>
<accession>A0A6A4L7Y5</accession>
<feature type="transmembrane region" description="Helical" evidence="7">
    <location>
        <begin position="94"/>
        <end position="114"/>
    </location>
</feature>
<dbReference type="PANTHER" id="PTHR11814">
    <property type="entry name" value="SULFATE TRANSPORTER"/>
    <property type="match status" value="1"/>
</dbReference>
<dbReference type="PROSITE" id="PS01130">
    <property type="entry name" value="SLC26A"/>
    <property type="match status" value="1"/>
</dbReference>